<evidence type="ECO:0000313" key="1">
    <source>
        <dbReference type="EMBL" id="ORX45648.1"/>
    </source>
</evidence>
<gene>
    <name evidence="1" type="ORF">DM01DRAFT_1294353</name>
</gene>
<dbReference type="OrthoDB" id="10267127at2759"/>
<comment type="caution">
    <text evidence="1">The sequence shown here is derived from an EMBL/GenBank/DDBJ whole genome shotgun (WGS) entry which is preliminary data.</text>
</comment>
<reference evidence="1 2" key="1">
    <citation type="submission" date="2016-07" db="EMBL/GenBank/DDBJ databases">
        <title>Pervasive Adenine N6-methylation of Active Genes in Fungi.</title>
        <authorList>
            <consortium name="DOE Joint Genome Institute"/>
            <person name="Mondo S.J."/>
            <person name="Dannebaum R.O."/>
            <person name="Kuo R.C."/>
            <person name="Labutti K."/>
            <person name="Haridas S."/>
            <person name="Kuo A."/>
            <person name="Salamov A."/>
            <person name="Ahrendt S.R."/>
            <person name="Lipzen A."/>
            <person name="Sullivan W."/>
            <person name="Andreopoulos W.B."/>
            <person name="Clum A."/>
            <person name="Lindquist E."/>
            <person name="Daum C."/>
            <person name="Ramamoorthy G.K."/>
            <person name="Gryganskyi A."/>
            <person name="Culley D."/>
            <person name="Magnuson J.K."/>
            <person name="James T.Y."/>
            <person name="O'Malley M.A."/>
            <person name="Stajich J.E."/>
            <person name="Spatafora J.W."/>
            <person name="Visel A."/>
            <person name="Grigoriev I.V."/>
        </authorList>
    </citation>
    <scope>NUCLEOTIDE SEQUENCE [LARGE SCALE GENOMIC DNA]</scope>
    <source>
        <strain evidence="1 2">NRRL 3301</strain>
    </source>
</reference>
<dbReference type="Pfam" id="PF08757">
    <property type="entry name" value="CotH"/>
    <property type="match status" value="1"/>
</dbReference>
<evidence type="ECO:0000313" key="2">
    <source>
        <dbReference type="Proteomes" id="UP000242146"/>
    </source>
</evidence>
<keyword evidence="2" id="KW-1185">Reference proteome</keyword>
<dbReference type="PANTHER" id="PTHR40050">
    <property type="entry name" value="INNER SPORE COAT PROTEIN H"/>
    <property type="match status" value="1"/>
</dbReference>
<accession>A0A1X2G6N8</accession>
<dbReference type="Proteomes" id="UP000242146">
    <property type="component" value="Unassembled WGS sequence"/>
</dbReference>
<dbReference type="AlphaFoldDB" id="A0A1X2G6N8"/>
<dbReference type="InterPro" id="IPR014867">
    <property type="entry name" value="Spore_coat_CotH_CotH2/3/7"/>
</dbReference>
<proteinExistence type="predicted"/>
<dbReference type="STRING" id="101127.A0A1X2G6N8"/>
<name>A0A1X2G6N8_9FUNG</name>
<protein>
    <submittedName>
        <fullName evidence="1">Coth-domain-containing protein</fullName>
    </submittedName>
</protein>
<dbReference type="EMBL" id="MCGT01000041">
    <property type="protein sequence ID" value="ORX45648.1"/>
    <property type="molecule type" value="Genomic_DNA"/>
</dbReference>
<dbReference type="PANTHER" id="PTHR40050:SF1">
    <property type="entry name" value="INNER SPORE COAT PROTEIN H"/>
    <property type="match status" value="1"/>
</dbReference>
<organism evidence="1 2">
    <name type="scientific">Hesseltinella vesiculosa</name>
    <dbReference type="NCBI Taxonomy" id="101127"/>
    <lineage>
        <taxon>Eukaryota</taxon>
        <taxon>Fungi</taxon>
        <taxon>Fungi incertae sedis</taxon>
        <taxon>Mucoromycota</taxon>
        <taxon>Mucoromycotina</taxon>
        <taxon>Mucoromycetes</taxon>
        <taxon>Mucorales</taxon>
        <taxon>Cunninghamellaceae</taxon>
        <taxon>Hesseltinella</taxon>
    </lineage>
</organism>
<sequence>MTNTDLFPIGLDRLQSQLHRFNEIPTFHITAKIEDVNNIHEKYTDDIKVPCNLTYITSDGLKLFSNASLSIGGRSSRHFTKLPYNIALNHGDRLEGYRKFKLRSCASDPSYMRERLAYDMLYATHRPASRASHVRIYINDKAIGLFLLTEKYDDRWLRNEYNHGEIYDSGNLYRAKGALPKSNIFADLSYHPENTSFYDIYTVEGQAKHENSTLDALVSFTKFINDQLQWQLQNPNELDTSVDVWETQMNVKGFLTNMALEFMLGSWDGYLENTQNFYLYKEPTTQMMDWIGWDYDYVLGSGTVKMERMLIGNYSDFSGMLTRPLTKALLAIPTFQDLMDAQVDAINQAFFMPRSVFPIIDAWAEFLKHDIEWDQNLKPVRQGKSFSAMFGQGANGKGVDSLTTKHQTGMSFPLDFDMGTAADFLFRINSKLPLNLVMNGPTKHASLLGLKEYFLKKSDNVKHYYDTIPPQ</sequence>